<proteinExistence type="inferred from homology"/>
<feature type="coiled-coil region" evidence="6">
    <location>
        <begin position="929"/>
        <end position="977"/>
    </location>
</feature>
<dbReference type="PANTHER" id="PTHR21597">
    <property type="entry name" value="THO2 PROTEIN"/>
    <property type="match status" value="1"/>
</dbReference>
<feature type="region of interest" description="Disordered" evidence="7">
    <location>
        <begin position="1"/>
        <end position="36"/>
    </location>
</feature>
<protein>
    <recommendedName>
        <fullName evidence="3">THO complex subunit 2</fullName>
    </recommendedName>
</protein>
<evidence type="ECO:0000259" key="8">
    <source>
        <dbReference type="Pfam" id="PF11262"/>
    </source>
</evidence>
<evidence type="ECO:0000256" key="6">
    <source>
        <dbReference type="SAM" id="Coils"/>
    </source>
</evidence>
<evidence type="ECO:0000313" key="11">
    <source>
        <dbReference type="EMBL" id="KAK0417584.1"/>
    </source>
</evidence>
<dbReference type="EMBL" id="JAUCMV010000002">
    <property type="protein sequence ID" value="KAK0417584.1"/>
    <property type="molecule type" value="Genomic_DNA"/>
</dbReference>
<evidence type="ECO:0000256" key="1">
    <source>
        <dbReference type="ARBA" id="ARBA00004123"/>
    </source>
</evidence>
<feature type="compositionally biased region" description="Basic and acidic residues" evidence="7">
    <location>
        <begin position="1480"/>
        <end position="1489"/>
    </location>
</feature>
<comment type="similarity">
    <text evidence="2">Belongs to the THOC2 family.</text>
</comment>
<evidence type="ECO:0000256" key="4">
    <source>
        <dbReference type="ARBA" id="ARBA00023242"/>
    </source>
</evidence>
<keyword evidence="4" id="KW-0539">Nucleus</keyword>
<dbReference type="InterPro" id="IPR040007">
    <property type="entry name" value="Tho2"/>
</dbReference>
<evidence type="ECO:0000256" key="5">
    <source>
        <dbReference type="ARBA" id="ARBA00047033"/>
    </source>
</evidence>
<accession>A0AA39I6E0</accession>
<dbReference type="Pfam" id="PF11732">
    <property type="entry name" value="Thoc2"/>
    <property type="match status" value="1"/>
</dbReference>
<evidence type="ECO:0000259" key="9">
    <source>
        <dbReference type="Pfam" id="PF11732"/>
    </source>
</evidence>
<keyword evidence="6" id="KW-0175">Coiled coil</keyword>
<dbReference type="GO" id="GO:0006406">
    <property type="term" value="P:mRNA export from nucleus"/>
    <property type="evidence" value="ECO:0007669"/>
    <property type="project" value="InterPro"/>
</dbReference>
<feature type="domain" description="THO complex subunit 2 N-terminal" evidence="10">
    <location>
        <begin position="94"/>
        <end position="417"/>
    </location>
</feature>
<feature type="compositionally biased region" description="Basic and acidic residues" evidence="7">
    <location>
        <begin position="1281"/>
        <end position="1308"/>
    </location>
</feature>
<reference evidence="11" key="1">
    <citation type="submission" date="2023-06" db="EMBL/GenBank/DDBJ databases">
        <title>Genomic analysis of the entomopathogenic nematode Steinernema hermaphroditum.</title>
        <authorList>
            <person name="Schwarz E.M."/>
            <person name="Heppert J.K."/>
            <person name="Baniya A."/>
            <person name="Schwartz H.T."/>
            <person name="Tan C.-H."/>
            <person name="Antoshechkin I."/>
            <person name="Sternberg P.W."/>
            <person name="Goodrich-Blair H."/>
            <person name="Dillman A.R."/>
        </authorList>
    </citation>
    <scope>NUCLEOTIDE SEQUENCE</scope>
    <source>
        <strain evidence="11">PS9179</strain>
        <tissue evidence="11">Whole animal</tissue>
    </source>
</reference>
<organism evidence="11 12">
    <name type="scientific">Steinernema hermaphroditum</name>
    <dbReference type="NCBI Taxonomy" id="289476"/>
    <lineage>
        <taxon>Eukaryota</taxon>
        <taxon>Metazoa</taxon>
        <taxon>Ecdysozoa</taxon>
        <taxon>Nematoda</taxon>
        <taxon>Chromadorea</taxon>
        <taxon>Rhabditida</taxon>
        <taxon>Tylenchina</taxon>
        <taxon>Panagrolaimomorpha</taxon>
        <taxon>Strongyloidoidea</taxon>
        <taxon>Steinernematidae</taxon>
        <taxon>Steinernema</taxon>
    </lineage>
</organism>
<dbReference type="GO" id="GO:0003729">
    <property type="term" value="F:mRNA binding"/>
    <property type="evidence" value="ECO:0007669"/>
    <property type="project" value="TreeGrafter"/>
</dbReference>
<feature type="compositionally biased region" description="Low complexity" evidence="7">
    <location>
        <begin position="1"/>
        <end position="21"/>
    </location>
</feature>
<dbReference type="Pfam" id="PF11262">
    <property type="entry name" value="Tho2"/>
    <property type="match status" value="1"/>
</dbReference>
<dbReference type="InterPro" id="IPR021726">
    <property type="entry name" value="THO_THOC2_N"/>
</dbReference>
<evidence type="ECO:0000256" key="7">
    <source>
        <dbReference type="SAM" id="MobiDB-lite"/>
    </source>
</evidence>
<dbReference type="InterPro" id="IPR032302">
    <property type="entry name" value="THOC2_N"/>
</dbReference>
<sequence length="1539" mass="174754">MTDAIPSSSSSPRAEAADPPSITNGDASGDPPEGEQAVGRCQLLKVFRDFMAASIEKESALKQAFEISQQNTEAFLKLLPEVLMVIEAEVKEDNKDRFIDMVKIIGSLQVIPEDVLKVDLPTYGDIDGTAVGNAKSRYNKTRTRLYYKQTKFNLFHEENEGFAKLIVELLDQSYQQSTAEELSNRLQLLIGQFKVDPNRVANFVLDAFENCLDRREVFVALLKSFEIIPENLIHHIAVKLRFYAKNGETPFPLYLLIAVLIDEELVDLEAILPHMTMNSAKLKADGKDRMERTKKRAKKAETISTATVQLSGDRDKNMDAMTNDDSKAGIPMSVATAIQENQDAKLAMDDNDDIKTLGKNQKLGLLCALLEVRNWPRASYLLDRFPEYYPVNVSVRVAKALSSVLHDAIVDFYDSKYVPEWSLPSSSTQVASCDSDESCPPVRRKCFEVNSWSELVENLTPIYHNLGPYVAHRPDVVYMLVRLFEIFFRDRKNDEVLCESTHTDALAEKIIDIIDEVVLPSLSLSDYNCAISEEIWSLLSLLDYKHRYRMYGRWNTVHSLRFHGISIKKGKVLGKTRYVLKRLSKDTVRVMGRQLGKLCHSHPLVVFDYILGQVQTFENLIEPVVDSLKYLSSLEFDILSYSIIRSLSEEGKEQLKESDGTFSPWLQALATFVGNVFKRYNIELSGLLFYVLNQLRDKQSYDLIVLREVMHSMSGIEVGTHLADEQLDALCGGENLRAESGSMTNVKMNRRAVVRLRDTLSKDDLLTALCIMIAQQSNWIVFHESEEIPVKLTGVMLDKCQETLIQCGSFLWSNSLKTPSMPLAPELISKYDLSPEAAFFLTRLYYIRQITVKFECSRDQLVETKGDESEPLANVDMEYILYKAAFDEVVNELSEQLYEIFPEGFFDDLTAKVYVTFWLLSSSDITVPKKAYEREIEKVKKEIETLCQNSDMKREKNQKEEKRLKDLQQSLELELEEQTVHVNRIKNILKSSKGELFALKSSACSTSSANQMPRFMQACVLPRAVCTEIDAMYCAMFIELLQTQGTAFFQTVVFFNKLVPDVFLILANLSENEANCYGKFLCCLTEVIKRWRDEAVFEKEIHGSPGMCTRWKGFDQINYECFKTITENIFMRFSRSACNAISSDNYTLIRNALFVLTKMLPVFPFAMFHHNLIVERVQKLKERESDSRRDLSLMAASYAGQLKKHVVKNIPNFEEQLKQKAQVKDTAVKELKTVTKRSASNTPEEDAQKKESVKENGSALKKPRMEASNECLSSKGSSSSEKTKTTGEKSKQDEPTVSEEKKRKEKSSADMPPPPVPEKKRIESSSSGRPVVEKPKEREGEVRKEKDSAASTTASSGPPKKSVTKSASEEQMKQKAQPKESNKESKESKVYPTKRRASPALEGEPKKKDNSKENGSTLKKPRVEGSSESSSSSKGSSSEKAKSANEKRKPEEATISDDKKKKISPPPEKKRSESSSSNRRVPEKSDKKPVSSKSSSDIEKEREKAKDKQKEASPKREKDKVRKERRHSYERNERRLNRR</sequence>
<dbReference type="Proteomes" id="UP001175271">
    <property type="component" value="Unassembled WGS sequence"/>
</dbReference>
<feature type="compositionally biased region" description="Basic and acidic residues" evidence="7">
    <location>
        <begin position="1367"/>
        <end position="1389"/>
    </location>
</feature>
<gene>
    <name evidence="11" type="ORF">QR680_013097</name>
</gene>
<feature type="compositionally biased region" description="Basic and acidic residues" evidence="7">
    <location>
        <begin position="1496"/>
        <end position="1539"/>
    </location>
</feature>
<dbReference type="GO" id="GO:0006397">
    <property type="term" value="P:mRNA processing"/>
    <property type="evidence" value="ECO:0007669"/>
    <property type="project" value="InterPro"/>
</dbReference>
<evidence type="ECO:0000256" key="3">
    <source>
        <dbReference type="ARBA" id="ARBA00019596"/>
    </source>
</evidence>
<dbReference type="PANTHER" id="PTHR21597:SF0">
    <property type="entry name" value="THO COMPLEX SUBUNIT 2"/>
    <property type="match status" value="1"/>
</dbReference>
<comment type="subunit">
    <text evidence="5">Component of the THO subcomplex, which is composed of THOC1, THOC2, THOC3, THOC5, THOC6 and THOC7. The THO subcomplex interacts with DDX39B to form the THO-DDX39B complex which multimerizes into a 28-subunit tetrameric assembly. Component of the transcription/export (TREX) complex at least composed of ALYREF/THOC4, DDX39B, SARNP/CIP29, CHTOP and the THO subcomplex; in the complex interacts with THOC1, THOC3, THOC5, THOC7 and DDX39B. TREX seems to have a dynamic structure involving ATP-dependent remodeling. Interacts with POLDIP3 and ZC3H11A.</text>
</comment>
<feature type="domain" description="THO complex subunit 2 N-terminal" evidence="10">
    <location>
        <begin position="449"/>
        <end position="593"/>
    </location>
</feature>
<feature type="compositionally biased region" description="Basic and acidic residues" evidence="7">
    <location>
        <begin position="1331"/>
        <end position="1348"/>
    </location>
</feature>
<comment type="caution">
    <text evidence="11">The sequence shown here is derived from an EMBL/GenBank/DDBJ whole genome shotgun (WGS) entry which is preliminary data.</text>
</comment>
<dbReference type="InterPro" id="IPR021418">
    <property type="entry name" value="THO_THOC2_C"/>
</dbReference>
<evidence type="ECO:0000256" key="2">
    <source>
        <dbReference type="ARBA" id="ARBA00007857"/>
    </source>
</evidence>
<comment type="subcellular location">
    <subcellularLocation>
        <location evidence="1">Nucleus</location>
    </subcellularLocation>
</comment>
<feature type="domain" description="THO complex subunitTHOC2 C-terminal" evidence="8">
    <location>
        <begin position="908"/>
        <end position="1202"/>
    </location>
</feature>
<feature type="region of interest" description="Disordered" evidence="7">
    <location>
        <begin position="1234"/>
        <end position="1539"/>
    </location>
</feature>
<name>A0AA39I6E0_9BILA</name>
<keyword evidence="12" id="KW-1185">Reference proteome</keyword>
<feature type="domain" description="THO complex subunitTHOC2 N-terminal" evidence="9">
    <location>
        <begin position="595"/>
        <end position="670"/>
    </location>
</feature>
<dbReference type="GO" id="GO:0000445">
    <property type="term" value="C:THO complex part of transcription export complex"/>
    <property type="evidence" value="ECO:0007669"/>
    <property type="project" value="TreeGrafter"/>
</dbReference>
<evidence type="ECO:0000313" key="12">
    <source>
        <dbReference type="Proteomes" id="UP001175271"/>
    </source>
</evidence>
<feature type="compositionally biased region" description="Low complexity" evidence="7">
    <location>
        <begin position="1424"/>
        <end position="1436"/>
    </location>
</feature>
<feature type="compositionally biased region" description="Basic and acidic residues" evidence="7">
    <location>
        <begin position="1437"/>
        <end position="1460"/>
    </location>
</feature>
<dbReference type="Pfam" id="PF16134">
    <property type="entry name" value="THOC2_N"/>
    <property type="match status" value="2"/>
</dbReference>
<evidence type="ECO:0000259" key="10">
    <source>
        <dbReference type="Pfam" id="PF16134"/>
    </source>
</evidence>
<feature type="compositionally biased region" description="Basic and acidic residues" evidence="7">
    <location>
        <begin position="1403"/>
        <end position="1412"/>
    </location>
</feature>